<dbReference type="GO" id="GO:0004674">
    <property type="term" value="F:protein serine/threonine kinase activity"/>
    <property type="evidence" value="ECO:0007669"/>
    <property type="project" value="UniProtKB-EC"/>
</dbReference>
<organism evidence="16">
    <name type="scientific">Penicillium chrysogenum</name>
    <name type="common">Penicillium notatum</name>
    <dbReference type="NCBI Taxonomy" id="5076"/>
    <lineage>
        <taxon>Eukaryota</taxon>
        <taxon>Fungi</taxon>
        <taxon>Dikarya</taxon>
        <taxon>Ascomycota</taxon>
        <taxon>Pezizomycotina</taxon>
        <taxon>Eurotiomycetes</taxon>
        <taxon>Eurotiomycetidae</taxon>
        <taxon>Eurotiales</taxon>
        <taxon>Aspergillaceae</taxon>
        <taxon>Penicillium</taxon>
        <taxon>Penicillium chrysogenum species complex</taxon>
    </lineage>
</organism>
<sequence>MAEQMSVDPQDPYAFDYFLGRDLGAIKGNHTLHRPESQVRQFQYNDYSHVFAYNAQDLLDPSSRLSQRYPQVSQVLRERLGVAFGKRNNEEFSRCNCGDDSGHRCDSEVFQRRNSTSYQDFICLSAEAYGATFIARERGAAGASLEDLEQYAIKSQVHTTQWMDSVSGVHSQMVPFCETSGETRYMPEEALLLIYLDDSKRFPRLNSVYTHAFDGSYLMSTTTKEPQLGETEGCKVASQLIQAMIELADMSVCHADMSVTNYLMDQNLNVQLIDLGMIHFSLHKSGFMSEIDHFIPYHEYQMMPERAIELEKYDTWRDPCHDDVTLEEIYLPIDQRDICLWKYSTIVYGFLHGFWPWDEPEPVPKSLNWHGRYYGPYNDPFYPVVKRRRKRMINEDVPISESLSQDCRDVLQATLSREKSERPSLEELSSFPWFSRWSAEELESGRPLKRPFVKKFHNKSRADGRRGFPWPSISLDHDMSIPVLNTPGYNADYSEYSTGSSYYSTYSDQPGDSEYERLPPQEASP</sequence>
<dbReference type="GO" id="GO:0005524">
    <property type="term" value="F:ATP binding"/>
    <property type="evidence" value="ECO:0007669"/>
    <property type="project" value="UniProtKB-KW"/>
</dbReference>
<dbReference type="InterPro" id="IPR000719">
    <property type="entry name" value="Prot_kinase_dom"/>
</dbReference>
<dbReference type="PROSITE" id="PS50011">
    <property type="entry name" value="PROTEIN_KINASE_DOM"/>
    <property type="match status" value="1"/>
</dbReference>
<evidence type="ECO:0000256" key="10">
    <source>
        <dbReference type="ARBA" id="ARBA00030980"/>
    </source>
</evidence>
<keyword evidence="16" id="KW-0808">Transferase</keyword>
<dbReference type="EMBL" id="CM002799">
    <property type="protein sequence ID" value="KZN88158.1"/>
    <property type="molecule type" value="Genomic_DNA"/>
</dbReference>
<dbReference type="GO" id="GO:0035556">
    <property type="term" value="P:intracellular signal transduction"/>
    <property type="evidence" value="ECO:0007669"/>
    <property type="project" value="TreeGrafter"/>
</dbReference>
<evidence type="ECO:0000256" key="13">
    <source>
        <dbReference type="ARBA" id="ARBA00048679"/>
    </source>
</evidence>
<comment type="subcellular location">
    <subcellularLocation>
        <location evidence="2">Chromosome</location>
        <location evidence="2">Telomere</location>
    </subcellularLocation>
</comment>
<keyword evidence="16" id="KW-0418">Kinase</keyword>
<evidence type="ECO:0000256" key="9">
    <source>
        <dbReference type="ARBA" id="ARBA00022895"/>
    </source>
</evidence>
<protein>
    <recommendedName>
        <fullName evidence="6">EKC/KEOPS complex subunit BUD32</fullName>
        <ecNumber evidence="4">2.7.11.1</ecNumber>
    </recommendedName>
    <alternativeName>
        <fullName evidence="10 11">Atypical Serine/threonine protein kinase BUD32</fullName>
    </alternativeName>
    <alternativeName>
        <fullName evidence="5">EKC/KEOPS complex subunit bud32</fullName>
    </alternativeName>
</protein>
<comment type="function">
    <text evidence="1">Component of the EKC/KEOPS complex that is required for the formation of a threonylcarbamoyl group on adenosine at position 37 (t(6)A37) in tRNAs that read codons beginning with adenine. The complex is probably involved in the transfer of the threonylcarbamoyl moiety of threonylcarbamoyl-AMP (TC-AMP) to the N6 group of A37. BUD32 has ATPase activity in the context of the EKC/KEOPS complex and likely plays a supporting role to the catalytic subunit KAE1. The EKC/KEOPS complex also promotes both telomere uncapping and telomere elongation. The complex is required for efficient recruitment of transcriptional coactivators.</text>
</comment>
<proteinExistence type="predicted"/>
<comment type="catalytic activity">
    <reaction evidence="13">
        <text>L-seryl-[protein] + ATP = O-phospho-L-seryl-[protein] + ADP + H(+)</text>
        <dbReference type="Rhea" id="RHEA:17989"/>
        <dbReference type="Rhea" id="RHEA-COMP:9863"/>
        <dbReference type="Rhea" id="RHEA-COMP:11604"/>
        <dbReference type="ChEBI" id="CHEBI:15378"/>
        <dbReference type="ChEBI" id="CHEBI:29999"/>
        <dbReference type="ChEBI" id="CHEBI:30616"/>
        <dbReference type="ChEBI" id="CHEBI:83421"/>
        <dbReference type="ChEBI" id="CHEBI:456216"/>
        <dbReference type="EC" id="2.7.11.1"/>
    </reaction>
</comment>
<comment type="catalytic activity">
    <reaction evidence="12">
        <text>L-threonyl-[protein] + ATP = O-phospho-L-threonyl-[protein] + ADP + H(+)</text>
        <dbReference type="Rhea" id="RHEA:46608"/>
        <dbReference type="Rhea" id="RHEA-COMP:11060"/>
        <dbReference type="Rhea" id="RHEA-COMP:11605"/>
        <dbReference type="ChEBI" id="CHEBI:15378"/>
        <dbReference type="ChEBI" id="CHEBI:30013"/>
        <dbReference type="ChEBI" id="CHEBI:30616"/>
        <dbReference type="ChEBI" id="CHEBI:61977"/>
        <dbReference type="ChEBI" id="CHEBI:456216"/>
        <dbReference type="EC" id="2.7.11.1"/>
    </reaction>
</comment>
<gene>
    <name evidence="16" type="ORF">EN45_067290</name>
</gene>
<accession>A0A167TDM4</accession>
<dbReference type="PANTHER" id="PTHR24346">
    <property type="entry name" value="MAP/MICROTUBULE AFFINITY-REGULATING KINASE"/>
    <property type="match status" value="1"/>
</dbReference>
<evidence type="ECO:0000256" key="8">
    <source>
        <dbReference type="ARBA" id="ARBA00022840"/>
    </source>
</evidence>
<comment type="subunit">
    <text evidence="3">Component of the EKC/KEOPS complex composed of at least BUD32, CGI121, GON7, KAE1 and PCC1; the whole complex dimerizes.</text>
</comment>
<dbReference type="SMART" id="SM00220">
    <property type="entry name" value="S_TKc"/>
    <property type="match status" value="1"/>
</dbReference>
<dbReference type="GO" id="GO:0005737">
    <property type="term" value="C:cytoplasm"/>
    <property type="evidence" value="ECO:0007669"/>
    <property type="project" value="TreeGrafter"/>
</dbReference>
<evidence type="ECO:0000256" key="4">
    <source>
        <dbReference type="ARBA" id="ARBA00012513"/>
    </source>
</evidence>
<evidence type="ECO:0000256" key="3">
    <source>
        <dbReference type="ARBA" id="ARBA00011534"/>
    </source>
</evidence>
<dbReference type="EC" id="2.7.11.1" evidence="4"/>
<evidence type="ECO:0000259" key="15">
    <source>
        <dbReference type="PROSITE" id="PS50011"/>
    </source>
</evidence>
<dbReference type="PROSITE" id="PS00109">
    <property type="entry name" value="PROTEIN_KINASE_TYR"/>
    <property type="match status" value="1"/>
</dbReference>
<evidence type="ECO:0000256" key="11">
    <source>
        <dbReference type="ARBA" id="ARBA00033194"/>
    </source>
</evidence>
<feature type="region of interest" description="Disordered" evidence="14">
    <location>
        <begin position="500"/>
        <end position="525"/>
    </location>
</feature>
<dbReference type="PANTHER" id="PTHR24346:SF30">
    <property type="entry name" value="MATERNAL EMBRYONIC LEUCINE ZIPPER KINASE"/>
    <property type="match status" value="1"/>
</dbReference>
<evidence type="ECO:0000256" key="2">
    <source>
        <dbReference type="ARBA" id="ARBA00004574"/>
    </source>
</evidence>
<evidence type="ECO:0000313" key="16">
    <source>
        <dbReference type="EMBL" id="KZN88158.1"/>
    </source>
</evidence>
<dbReference type="Proteomes" id="UP000076449">
    <property type="component" value="Chromosome II"/>
</dbReference>
<dbReference type="Gene3D" id="1.10.510.10">
    <property type="entry name" value="Transferase(Phosphotransferase) domain 1"/>
    <property type="match status" value="1"/>
</dbReference>
<evidence type="ECO:0000256" key="7">
    <source>
        <dbReference type="ARBA" id="ARBA00022741"/>
    </source>
</evidence>
<evidence type="ECO:0000256" key="6">
    <source>
        <dbReference type="ARBA" id="ARBA00019973"/>
    </source>
</evidence>
<dbReference type="InterPro" id="IPR011009">
    <property type="entry name" value="Kinase-like_dom_sf"/>
</dbReference>
<keyword evidence="9" id="KW-0158">Chromosome</keyword>
<keyword evidence="8" id="KW-0067">ATP-binding</keyword>
<dbReference type="SUPFAM" id="SSF56112">
    <property type="entry name" value="Protein kinase-like (PK-like)"/>
    <property type="match status" value="1"/>
</dbReference>
<reference evidence="16" key="1">
    <citation type="journal article" date="2014" name="Genome Announc.">
        <title>Complete sequencing and chromosome-scale genome assembly of the industrial progenitor strain P2niaD18 from the penicillin producer Penicillium chrysogenum.</title>
        <authorList>
            <person name="Specht T."/>
            <person name="Dahlmann T.A."/>
            <person name="Zadra I."/>
            <person name="Kurnsteiner H."/>
            <person name="Kuck U."/>
        </authorList>
    </citation>
    <scope>NUCLEOTIDE SEQUENCE [LARGE SCALE GENOMIC DNA]</scope>
    <source>
        <strain evidence="16">P2niaD18</strain>
    </source>
</reference>
<keyword evidence="7" id="KW-0547">Nucleotide-binding</keyword>
<dbReference type="InterPro" id="IPR008266">
    <property type="entry name" value="Tyr_kinase_AS"/>
</dbReference>
<dbReference type="GO" id="GO:0000781">
    <property type="term" value="C:chromosome, telomeric region"/>
    <property type="evidence" value="ECO:0007669"/>
    <property type="project" value="UniProtKB-SubCell"/>
</dbReference>
<name>A0A167TDM4_PENCH</name>
<evidence type="ECO:0000256" key="5">
    <source>
        <dbReference type="ARBA" id="ARBA00013948"/>
    </source>
</evidence>
<dbReference type="AlphaFoldDB" id="A0A167TDM4"/>
<feature type="domain" description="Protein kinase" evidence="15">
    <location>
        <begin position="118"/>
        <end position="434"/>
    </location>
</feature>
<evidence type="ECO:0000256" key="14">
    <source>
        <dbReference type="SAM" id="MobiDB-lite"/>
    </source>
</evidence>
<evidence type="ECO:0000256" key="12">
    <source>
        <dbReference type="ARBA" id="ARBA00047899"/>
    </source>
</evidence>
<keyword evidence="9" id="KW-0779">Telomere</keyword>
<evidence type="ECO:0000256" key="1">
    <source>
        <dbReference type="ARBA" id="ARBA00003747"/>
    </source>
</evidence>